<protein>
    <submittedName>
        <fullName evidence="1">Uncharacterized protein</fullName>
    </submittedName>
</protein>
<evidence type="ECO:0000313" key="1">
    <source>
        <dbReference type="EMBL" id="ARU63113.1"/>
    </source>
</evidence>
<sequence>MKVQEELFVKMDVQKSSLGFAEITHFAMKDEQGQVEFAVIPLPPQYLLGMAMGSKLVILSAPYEGTALFQAGVTAEEVQTRFNLPSREEGVRLSVMLTTAFMEMPGAGHTPHIIF</sequence>
<dbReference type="KEGG" id="tum:CBW65_20615"/>
<dbReference type="EMBL" id="CP021434">
    <property type="protein sequence ID" value="ARU63113.1"/>
    <property type="molecule type" value="Genomic_DNA"/>
</dbReference>
<dbReference type="AlphaFoldDB" id="A0A1Y0IUQ5"/>
<name>A0A1Y0IUQ5_9BACL</name>
<organism evidence="1 2">
    <name type="scientific">Tumebacillus avium</name>
    <dbReference type="NCBI Taxonomy" id="1903704"/>
    <lineage>
        <taxon>Bacteria</taxon>
        <taxon>Bacillati</taxon>
        <taxon>Bacillota</taxon>
        <taxon>Bacilli</taxon>
        <taxon>Bacillales</taxon>
        <taxon>Alicyclobacillaceae</taxon>
        <taxon>Tumebacillus</taxon>
    </lineage>
</organism>
<evidence type="ECO:0000313" key="2">
    <source>
        <dbReference type="Proteomes" id="UP000195437"/>
    </source>
</evidence>
<accession>A0A1Y0IUQ5</accession>
<keyword evidence="2" id="KW-1185">Reference proteome</keyword>
<dbReference type="Proteomes" id="UP000195437">
    <property type="component" value="Chromosome"/>
</dbReference>
<proteinExistence type="predicted"/>
<gene>
    <name evidence="1" type="ORF">CBW65_20615</name>
</gene>
<reference evidence="2" key="1">
    <citation type="submission" date="2017-05" db="EMBL/GenBank/DDBJ databases">
        <authorList>
            <person name="Sung H."/>
        </authorList>
    </citation>
    <scope>NUCLEOTIDE SEQUENCE [LARGE SCALE GENOMIC DNA]</scope>
    <source>
        <strain evidence="2">AR23208</strain>
    </source>
</reference>